<keyword evidence="1" id="KW-0805">Transcription regulation</keyword>
<name>A0ABR5IK37_9HYPH</name>
<dbReference type="PROSITE" id="PS50995">
    <property type="entry name" value="HTH_MARR_2"/>
    <property type="match status" value="1"/>
</dbReference>
<evidence type="ECO:0000256" key="3">
    <source>
        <dbReference type="ARBA" id="ARBA00023163"/>
    </source>
</evidence>
<keyword evidence="2" id="KW-0238">DNA-binding</keyword>
<evidence type="ECO:0000259" key="4">
    <source>
        <dbReference type="PROSITE" id="PS50995"/>
    </source>
</evidence>
<dbReference type="PRINTS" id="PR00598">
    <property type="entry name" value="HTHMARR"/>
</dbReference>
<dbReference type="PANTHER" id="PTHR42756:SF1">
    <property type="entry name" value="TRANSCRIPTIONAL REPRESSOR OF EMRAB OPERON"/>
    <property type="match status" value="1"/>
</dbReference>
<evidence type="ECO:0000313" key="5">
    <source>
        <dbReference type="EMBL" id="KND20389.1"/>
    </source>
</evidence>
<organism evidence="5 6">
    <name type="scientific">Enhydrobacter aerosaccus</name>
    <dbReference type="NCBI Taxonomy" id="225324"/>
    <lineage>
        <taxon>Bacteria</taxon>
        <taxon>Pseudomonadati</taxon>
        <taxon>Pseudomonadota</taxon>
        <taxon>Alphaproteobacteria</taxon>
        <taxon>Hyphomicrobiales</taxon>
        <taxon>Enhydrobacter</taxon>
    </lineage>
</organism>
<feature type="domain" description="HTH marR-type" evidence="4">
    <location>
        <begin position="21"/>
        <end position="154"/>
    </location>
</feature>
<proteinExistence type="predicted"/>
<accession>A0ABR5IK37</accession>
<reference evidence="5 6" key="1">
    <citation type="submission" date="2015-07" db="EMBL/GenBank/DDBJ databases">
        <title>Draft genome of Enhydrobacter aerosaccus.</title>
        <authorList>
            <person name="Wang X."/>
        </authorList>
    </citation>
    <scope>NUCLEOTIDE SEQUENCE [LARGE SCALE GENOMIC DNA]</scope>
    <source>
        <strain evidence="5 6">CGMCC9176</strain>
    </source>
</reference>
<dbReference type="Pfam" id="PF01047">
    <property type="entry name" value="MarR"/>
    <property type="match status" value="1"/>
</dbReference>
<dbReference type="Proteomes" id="UP000053900">
    <property type="component" value="Unassembled WGS sequence"/>
</dbReference>
<evidence type="ECO:0000256" key="2">
    <source>
        <dbReference type="ARBA" id="ARBA00023125"/>
    </source>
</evidence>
<dbReference type="InterPro" id="IPR036388">
    <property type="entry name" value="WH-like_DNA-bd_sf"/>
</dbReference>
<keyword evidence="6" id="KW-1185">Reference proteome</keyword>
<dbReference type="PANTHER" id="PTHR42756">
    <property type="entry name" value="TRANSCRIPTIONAL REGULATOR, MARR"/>
    <property type="match status" value="1"/>
</dbReference>
<dbReference type="InterPro" id="IPR036390">
    <property type="entry name" value="WH_DNA-bd_sf"/>
</dbReference>
<keyword evidence="3" id="KW-0804">Transcription</keyword>
<dbReference type="InterPro" id="IPR000835">
    <property type="entry name" value="HTH_MarR-typ"/>
</dbReference>
<dbReference type="SMART" id="SM00347">
    <property type="entry name" value="HTH_MARR"/>
    <property type="match status" value="1"/>
</dbReference>
<protein>
    <recommendedName>
        <fullName evidence="4">HTH marR-type domain-containing protein</fullName>
    </recommendedName>
</protein>
<gene>
    <name evidence="5" type="ORF">AFK20_09965</name>
</gene>
<sequence>MSLYHYLAAAALDIPTPTDHHAYLTYKLDVIKILVLNAAEPLYRKACGLRVKEIRLLRLIHDYPNITSSELKVKLVLDKTLLSKYLAGLEQRGMIEKIPDKQDNRIQQLRLTAAGEQAWQTCETIGRGLEAKFFHQMSGQEWDQLHHLLDKALNSLTDWHSQATSDG</sequence>
<evidence type="ECO:0000256" key="1">
    <source>
        <dbReference type="ARBA" id="ARBA00023015"/>
    </source>
</evidence>
<dbReference type="SUPFAM" id="SSF46785">
    <property type="entry name" value="Winged helix' DNA-binding domain"/>
    <property type="match status" value="1"/>
</dbReference>
<dbReference type="Gene3D" id="1.10.10.10">
    <property type="entry name" value="Winged helix-like DNA-binding domain superfamily/Winged helix DNA-binding domain"/>
    <property type="match status" value="1"/>
</dbReference>
<evidence type="ECO:0000313" key="6">
    <source>
        <dbReference type="Proteomes" id="UP000053900"/>
    </source>
</evidence>
<comment type="caution">
    <text evidence="5">The sequence shown here is derived from an EMBL/GenBank/DDBJ whole genome shotgun (WGS) entry which is preliminary data.</text>
</comment>
<dbReference type="EMBL" id="LGSW01000010">
    <property type="protein sequence ID" value="KND20389.1"/>
    <property type="molecule type" value="Genomic_DNA"/>
</dbReference>